<dbReference type="EMBL" id="CAJJDN010000208">
    <property type="protein sequence ID" value="CAD8129131.1"/>
    <property type="molecule type" value="Genomic_DNA"/>
</dbReference>
<keyword evidence="2" id="KW-0808">Transferase</keyword>
<dbReference type="Proteomes" id="UP000692954">
    <property type="component" value="Unassembled WGS sequence"/>
</dbReference>
<feature type="binding site" evidence="7">
    <location>
        <position position="42"/>
    </location>
    <ligand>
        <name>ATP</name>
        <dbReference type="ChEBI" id="CHEBI:30616"/>
    </ligand>
</feature>
<name>A0A8S1RKK7_9CILI</name>
<feature type="domain" description="Protein kinase" evidence="9">
    <location>
        <begin position="13"/>
        <end position="310"/>
    </location>
</feature>
<evidence type="ECO:0000313" key="11">
    <source>
        <dbReference type="Proteomes" id="UP000692954"/>
    </source>
</evidence>
<feature type="transmembrane region" description="Helical" evidence="8">
    <location>
        <begin position="437"/>
        <end position="457"/>
    </location>
</feature>
<keyword evidence="8" id="KW-1133">Transmembrane helix</keyword>
<evidence type="ECO:0000256" key="7">
    <source>
        <dbReference type="PIRSR" id="PIRSR630616-2"/>
    </source>
</evidence>
<evidence type="ECO:0000256" key="4">
    <source>
        <dbReference type="ARBA" id="ARBA00022777"/>
    </source>
</evidence>
<dbReference type="Pfam" id="PF00069">
    <property type="entry name" value="Pkinase"/>
    <property type="match status" value="1"/>
</dbReference>
<evidence type="ECO:0000256" key="8">
    <source>
        <dbReference type="SAM" id="Phobius"/>
    </source>
</evidence>
<protein>
    <recommendedName>
        <fullName evidence="9">Protein kinase domain-containing protein</fullName>
    </recommendedName>
</protein>
<keyword evidence="1" id="KW-0723">Serine/threonine-protein kinase</keyword>
<accession>A0A8S1RKK7</accession>
<feature type="active site" description="Proton acceptor" evidence="6">
    <location>
        <position position="133"/>
    </location>
</feature>
<keyword evidence="3 7" id="KW-0547">Nucleotide-binding</keyword>
<evidence type="ECO:0000313" key="10">
    <source>
        <dbReference type="EMBL" id="CAD8129131.1"/>
    </source>
</evidence>
<dbReference type="GO" id="GO:0005524">
    <property type="term" value="F:ATP binding"/>
    <property type="evidence" value="ECO:0007669"/>
    <property type="project" value="UniProtKB-KW"/>
</dbReference>
<dbReference type="InterPro" id="IPR000719">
    <property type="entry name" value="Prot_kinase_dom"/>
</dbReference>
<evidence type="ECO:0000256" key="6">
    <source>
        <dbReference type="PIRSR" id="PIRSR630616-1"/>
    </source>
</evidence>
<keyword evidence="5 7" id="KW-0067">ATP-binding</keyword>
<keyword evidence="8" id="KW-0472">Membrane</keyword>
<keyword evidence="8" id="KW-0812">Transmembrane</keyword>
<dbReference type="GO" id="GO:0004674">
    <property type="term" value="F:protein serine/threonine kinase activity"/>
    <property type="evidence" value="ECO:0007669"/>
    <property type="project" value="UniProtKB-KW"/>
</dbReference>
<dbReference type="InterPro" id="IPR030616">
    <property type="entry name" value="Aur-like"/>
</dbReference>
<gene>
    <name evidence="10" type="ORF">PSON_ATCC_30995.1.T2080008</name>
</gene>
<evidence type="ECO:0000256" key="3">
    <source>
        <dbReference type="ARBA" id="ARBA00022741"/>
    </source>
</evidence>
<evidence type="ECO:0000256" key="5">
    <source>
        <dbReference type="ARBA" id="ARBA00022840"/>
    </source>
</evidence>
<keyword evidence="4" id="KW-0418">Kinase</keyword>
<comment type="caution">
    <text evidence="10">The sequence shown here is derived from an EMBL/GenBank/DDBJ whole genome shotgun (WGS) entry which is preliminary data.</text>
</comment>
<dbReference type="PROSITE" id="PS50011">
    <property type="entry name" value="PROTEIN_KINASE_DOM"/>
    <property type="match status" value="1"/>
</dbReference>
<evidence type="ECO:0000256" key="1">
    <source>
        <dbReference type="ARBA" id="ARBA00022527"/>
    </source>
</evidence>
<dbReference type="FunFam" id="3.30.200.20:FF:000042">
    <property type="entry name" value="Aurora kinase A"/>
    <property type="match status" value="1"/>
</dbReference>
<reference evidence="10" key="1">
    <citation type="submission" date="2021-01" db="EMBL/GenBank/DDBJ databases">
        <authorList>
            <consortium name="Genoscope - CEA"/>
            <person name="William W."/>
        </authorList>
    </citation>
    <scope>NUCLEOTIDE SEQUENCE</scope>
</reference>
<evidence type="ECO:0000259" key="9">
    <source>
        <dbReference type="PROSITE" id="PS50011"/>
    </source>
</evidence>
<proteinExistence type="predicted"/>
<sequence>MNSILMSSNGTTYTIKAQLGSGSFGTVYQVLDLRTNKYYSCKIISKGLLQKYNAESMIRQEIKMQSTLNHKNILKVYHSFEDNQNIYIISEYCSRGSLQFPKTPYKDKDVFNVCISLLGVLDCLHQNKIIHRDLNQKMFFFMRMELINQGILVGPLISIKQSPFFVELLNICHQRLFQNNNMITKQIVIHLEHQFILELQILFLFFLNQFINYIYELQKEIDQKIIQDKQKSIKFKNKIIYQLYQYQILLHTHFPFQGNSQPELIGKIVNQEIVVNRSVDEDLLILIQALLTKDPNERPTVQQLYLSKWIKKQMKLNNIFNKYENEQLKNKFRQKNITIKTLELNGSIKSSLSDSQKSSLTQSSSTQISSSNNPCSPLVNKCNIDQIFNFKDSDTKMLIILELLISKFIKQYLLFVSSKFISQYKLKMLLLDYQINFQQTSCLCLIRIIIMLLFIIIMTEQYIMDSEIIEDEVDRPVSVYNLNVCLKETLILDYKIVNQMSLIFKIQSRNEQTSLQFLWFQKRIGKTKEIPKQELKIDLMENRTKNEQLSFKKPIQPIQQLSIISNGDQSSLFTRKETVPKINFVGEMKESINQNTTVDLRKNQKLHTHILLNQKMVYLTQKSIFYSSSKAF</sequence>
<dbReference type="OrthoDB" id="377346at2759"/>
<organism evidence="10 11">
    <name type="scientific">Paramecium sonneborni</name>
    <dbReference type="NCBI Taxonomy" id="65129"/>
    <lineage>
        <taxon>Eukaryota</taxon>
        <taxon>Sar</taxon>
        <taxon>Alveolata</taxon>
        <taxon>Ciliophora</taxon>
        <taxon>Intramacronucleata</taxon>
        <taxon>Oligohymenophorea</taxon>
        <taxon>Peniculida</taxon>
        <taxon>Parameciidae</taxon>
        <taxon>Paramecium</taxon>
    </lineage>
</organism>
<dbReference type="AlphaFoldDB" id="A0A8S1RKK7"/>
<dbReference type="PANTHER" id="PTHR24350">
    <property type="entry name" value="SERINE/THREONINE-PROTEIN KINASE IAL-RELATED"/>
    <property type="match status" value="1"/>
</dbReference>
<keyword evidence="11" id="KW-1185">Reference proteome</keyword>
<evidence type="ECO:0000256" key="2">
    <source>
        <dbReference type="ARBA" id="ARBA00022679"/>
    </source>
</evidence>